<dbReference type="EMBL" id="JAPDNS010000001">
    <property type="protein sequence ID" value="MCW3483686.1"/>
    <property type="molecule type" value="Genomic_DNA"/>
</dbReference>
<dbReference type="Pfam" id="PF18962">
    <property type="entry name" value="Por_Secre_tail"/>
    <property type="match status" value="1"/>
</dbReference>
<name>A0ABT3II99_9BACT</name>
<dbReference type="InterPro" id="IPR026444">
    <property type="entry name" value="Secre_tail"/>
</dbReference>
<evidence type="ECO:0000313" key="4">
    <source>
        <dbReference type="Proteomes" id="UP001207742"/>
    </source>
</evidence>
<dbReference type="Gene3D" id="2.160.20.10">
    <property type="entry name" value="Single-stranded right-handed beta-helix, Pectin lyase-like"/>
    <property type="match status" value="1"/>
</dbReference>
<organism evidence="3 4">
    <name type="scientific">Chitinophaga nivalis</name>
    <dbReference type="NCBI Taxonomy" id="2991709"/>
    <lineage>
        <taxon>Bacteria</taxon>
        <taxon>Pseudomonadati</taxon>
        <taxon>Bacteroidota</taxon>
        <taxon>Chitinophagia</taxon>
        <taxon>Chitinophagales</taxon>
        <taxon>Chitinophagaceae</taxon>
        <taxon>Chitinophaga</taxon>
    </lineage>
</organism>
<dbReference type="Proteomes" id="UP001207742">
    <property type="component" value="Unassembled WGS sequence"/>
</dbReference>
<gene>
    <name evidence="3" type="ORF">OL497_07260</name>
</gene>
<proteinExistence type="predicted"/>
<keyword evidence="1" id="KW-0732">Signal</keyword>
<dbReference type="RefSeq" id="WP_264729206.1">
    <property type="nucleotide sequence ID" value="NZ_JAPDNR010000001.1"/>
</dbReference>
<reference evidence="3 4" key="1">
    <citation type="submission" date="2022-10" db="EMBL/GenBank/DDBJ databases">
        <title>Chitinophaga nivalis PC15 sp. nov., isolated from Pyeongchang county, South Korea.</title>
        <authorList>
            <person name="Trinh H.N."/>
        </authorList>
    </citation>
    <scope>NUCLEOTIDE SEQUENCE [LARGE SCALE GENOMIC DNA]</scope>
    <source>
        <strain evidence="3 4">PC14</strain>
    </source>
</reference>
<dbReference type="InterPro" id="IPR012334">
    <property type="entry name" value="Pectin_lyas_fold"/>
</dbReference>
<feature type="chain" id="PRO_5045131734" evidence="1">
    <location>
        <begin position="26"/>
        <end position="727"/>
    </location>
</feature>
<sequence length="727" mass="78627">MKPLYMFRLLPLLFIPLLIASPAGAQTGTSAWVKTGSNGKLVYTPDTKGNTIPDFSTVGYHSGEKPIPDVPVVKTISPVSGDNLAHIQAAIDDVAALPLKNGFRGALLLKKGTYSISNTLRVSASGIVLRGEGRGAADTRLVATRTAQHTLITVSGAGKPTETAGTRKGITDNYVPIGAKSFNVESAAGFAAGDRIRLVKTPNDAWISLLGMAPYGWTTGAYTMHYFRTITAISGNKVTVDAPVVDPIDKTYGTGAIYKYTWPQQITEVGIENMRIESAYAAEEDENHGWTAITISNTENAWVRGVDAYYFGYGNVGVLGGSLRVTVIDCKMIDPKSQAVGGRKYPFLIDDGQLVLVRNCHARNGRHDYVTGSSTPGPNAFVHNTSELQRADNGPHHRWATGVLYDNVSGNGDLHVQNRKASGSGHGWAGSQCVFWNCTGRKFIVQQAPQHYNWAIGCKGIVTADGNWHDGNPGVWESINTFVSPQSLYEKQLEDRLGNVVPPCEAVAASSNDGNVPANVLDNNLNTRWSARGNGEWIQFCLNDTVAVSRVDIAFYNGNTRKSSFDIWVGLDGQTWTTAVAGRQSSGTSLALESFTFAAKTGRYVRIVGHGNNLNDWNSYTEVAINPSGAALNATSNTPEEKMEVPFRVYPNPFQEDITVSFHLKEGGQTQLGLYDLGGKTINIPIMQYLQAGSHQLTLTCKQVPAGMYVLRMTHKGKTSSRKISKL</sequence>
<evidence type="ECO:0000313" key="3">
    <source>
        <dbReference type="EMBL" id="MCW3483686.1"/>
    </source>
</evidence>
<feature type="signal peptide" evidence="1">
    <location>
        <begin position="1"/>
        <end position="25"/>
    </location>
</feature>
<dbReference type="Pfam" id="PF00754">
    <property type="entry name" value="F5_F8_type_C"/>
    <property type="match status" value="1"/>
</dbReference>
<dbReference type="InterPro" id="IPR008979">
    <property type="entry name" value="Galactose-bd-like_sf"/>
</dbReference>
<keyword evidence="4" id="KW-1185">Reference proteome</keyword>
<dbReference type="SUPFAM" id="SSF49785">
    <property type="entry name" value="Galactose-binding domain-like"/>
    <property type="match status" value="1"/>
</dbReference>
<feature type="domain" description="F5/8 type C" evidence="2">
    <location>
        <begin position="488"/>
        <end position="630"/>
    </location>
</feature>
<dbReference type="InterPro" id="IPR011050">
    <property type="entry name" value="Pectin_lyase_fold/virulence"/>
</dbReference>
<dbReference type="Gene3D" id="2.60.120.260">
    <property type="entry name" value="Galactose-binding domain-like"/>
    <property type="match status" value="1"/>
</dbReference>
<protein>
    <submittedName>
        <fullName evidence="3">Discoidin domain-containing protein</fullName>
    </submittedName>
</protein>
<comment type="caution">
    <text evidence="3">The sequence shown here is derived from an EMBL/GenBank/DDBJ whole genome shotgun (WGS) entry which is preliminary data.</text>
</comment>
<accession>A0ABT3II99</accession>
<dbReference type="NCBIfam" id="TIGR04183">
    <property type="entry name" value="Por_Secre_tail"/>
    <property type="match status" value="1"/>
</dbReference>
<evidence type="ECO:0000256" key="1">
    <source>
        <dbReference type="SAM" id="SignalP"/>
    </source>
</evidence>
<dbReference type="InterPro" id="IPR000421">
    <property type="entry name" value="FA58C"/>
</dbReference>
<evidence type="ECO:0000259" key="2">
    <source>
        <dbReference type="PROSITE" id="PS50022"/>
    </source>
</evidence>
<dbReference type="PROSITE" id="PS50022">
    <property type="entry name" value="FA58C_3"/>
    <property type="match status" value="1"/>
</dbReference>
<dbReference type="SUPFAM" id="SSF51126">
    <property type="entry name" value="Pectin lyase-like"/>
    <property type="match status" value="1"/>
</dbReference>